<gene>
    <name evidence="2" type="ORF">SPLFYP13_01677</name>
</gene>
<accession>A0A6N3E7P5</accession>
<name>A0A6N3E7P5_STRPA</name>
<dbReference type="EMBL" id="CACRUC010000020">
    <property type="protein sequence ID" value="VYU37110.1"/>
    <property type="molecule type" value="Genomic_DNA"/>
</dbReference>
<keyword evidence="1" id="KW-1133">Transmembrane helix</keyword>
<feature type="transmembrane region" description="Helical" evidence="1">
    <location>
        <begin position="12"/>
        <end position="28"/>
    </location>
</feature>
<evidence type="ECO:0000256" key="1">
    <source>
        <dbReference type="SAM" id="Phobius"/>
    </source>
</evidence>
<feature type="transmembrane region" description="Helical" evidence="1">
    <location>
        <begin position="81"/>
        <end position="101"/>
    </location>
</feature>
<reference evidence="2" key="1">
    <citation type="submission" date="2019-11" db="EMBL/GenBank/DDBJ databases">
        <authorList>
            <person name="Feng L."/>
        </authorList>
    </citation>
    <scope>NUCLEOTIDE SEQUENCE</scope>
    <source>
        <strain evidence="2">SparasanguinisLFYP13</strain>
    </source>
</reference>
<keyword evidence="1" id="KW-0812">Transmembrane</keyword>
<organism evidence="2">
    <name type="scientific">Streptococcus parasanguinis</name>
    <dbReference type="NCBI Taxonomy" id="1318"/>
    <lineage>
        <taxon>Bacteria</taxon>
        <taxon>Bacillati</taxon>
        <taxon>Bacillota</taxon>
        <taxon>Bacilli</taxon>
        <taxon>Lactobacillales</taxon>
        <taxon>Streptococcaceae</taxon>
        <taxon>Streptococcus</taxon>
    </lineage>
</organism>
<proteinExistence type="predicted"/>
<keyword evidence="1" id="KW-0472">Membrane</keyword>
<protein>
    <submittedName>
        <fullName evidence="2">Uncharacterized protein</fullName>
    </submittedName>
</protein>
<feature type="transmembrane region" description="Helical" evidence="1">
    <location>
        <begin position="34"/>
        <end position="51"/>
    </location>
</feature>
<feature type="transmembrane region" description="Helical" evidence="1">
    <location>
        <begin position="107"/>
        <end position="127"/>
    </location>
</feature>
<dbReference type="AlphaFoldDB" id="A0A6N3E7P5"/>
<sequence>MRLFNNQYWHQIAVLDSLTVFIISLSVYSQKGYFWIPLFFTCFNVIMLIVINKKYQKQFIICHILGKSHTNFVDQYLKWHFYNLLISYLISTAMYLILHLAKDIRLIFIFLLWVLIMFTINIWIYAISIGRIL</sequence>
<evidence type="ECO:0000313" key="2">
    <source>
        <dbReference type="EMBL" id="VYU37110.1"/>
    </source>
</evidence>